<dbReference type="EMBL" id="JAAOAV010000229">
    <property type="protein sequence ID" value="KAF5587803.1"/>
    <property type="molecule type" value="Genomic_DNA"/>
</dbReference>
<evidence type="ECO:0000313" key="2">
    <source>
        <dbReference type="EMBL" id="KAF5587803.1"/>
    </source>
</evidence>
<comment type="caution">
    <text evidence="2">The sequence shown here is derived from an EMBL/GenBank/DDBJ whole genome shotgun (WGS) entry which is preliminary data.</text>
</comment>
<feature type="region of interest" description="Disordered" evidence="1">
    <location>
        <begin position="64"/>
        <end position="99"/>
    </location>
</feature>
<sequence length="99" mass="10828">MGSESANFGLSNGITEVEEPAPIHDHGFLYTSNHEPPQNDHRTSQVEPNSTLGPLEHVFIEDARSEAEEEGYDSPANYTNLTEIGAGLPVESPDEQSEY</sequence>
<feature type="region of interest" description="Disordered" evidence="1">
    <location>
        <begin position="25"/>
        <end position="52"/>
    </location>
</feature>
<reference evidence="2 3" key="1">
    <citation type="submission" date="2020-05" db="EMBL/GenBank/DDBJ databases">
        <title>Identification and distribution of gene clusters putatively required for synthesis of sphingolipid metabolism inhibitors in phylogenetically diverse species of the filamentous fungus Fusarium.</title>
        <authorList>
            <person name="Kim H.-S."/>
            <person name="Busman M."/>
            <person name="Brown D.W."/>
            <person name="Divon H."/>
            <person name="Uhlig S."/>
            <person name="Proctor R.H."/>
        </authorList>
    </citation>
    <scope>NUCLEOTIDE SEQUENCE [LARGE SCALE GENOMIC DNA]</scope>
    <source>
        <strain evidence="2 3">NRRL 66333</strain>
    </source>
</reference>
<dbReference type="OrthoDB" id="409792at2759"/>
<organism evidence="2 3">
    <name type="scientific">Gibberella subglutinans</name>
    <name type="common">Fusarium subglutinans</name>
    <dbReference type="NCBI Taxonomy" id="42677"/>
    <lineage>
        <taxon>Eukaryota</taxon>
        <taxon>Fungi</taxon>
        <taxon>Dikarya</taxon>
        <taxon>Ascomycota</taxon>
        <taxon>Pezizomycotina</taxon>
        <taxon>Sordariomycetes</taxon>
        <taxon>Hypocreomycetidae</taxon>
        <taxon>Hypocreales</taxon>
        <taxon>Nectriaceae</taxon>
        <taxon>Fusarium</taxon>
        <taxon>Fusarium fujikuroi species complex</taxon>
    </lineage>
</organism>
<keyword evidence="3" id="KW-1185">Reference proteome</keyword>
<protein>
    <submittedName>
        <fullName evidence="2">Uncharacterized protein</fullName>
    </submittedName>
</protein>
<evidence type="ECO:0000313" key="3">
    <source>
        <dbReference type="Proteomes" id="UP000547976"/>
    </source>
</evidence>
<proteinExistence type="predicted"/>
<dbReference type="Proteomes" id="UP000547976">
    <property type="component" value="Unassembled WGS sequence"/>
</dbReference>
<dbReference type="AlphaFoldDB" id="A0A8H5LA15"/>
<evidence type="ECO:0000256" key="1">
    <source>
        <dbReference type="SAM" id="MobiDB-lite"/>
    </source>
</evidence>
<dbReference type="RefSeq" id="XP_036532832.1">
    <property type="nucleotide sequence ID" value="XM_036676415.1"/>
</dbReference>
<gene>
    <name evidence="2" type="ORF">FSUBG_11704</name>
</gene>
<dbReference type="GeneID" id="59311133"/>
<accession>A0A8H5LA15</accession>
<name>A0A8H5LA15_GIBSU</name>